<organism evidence="1 2">
    <name type="scientific">Panagrolaimus sp. JU765</name>
    <dbReference type="NCBI Taxonomy" id="591449"/>
    <lineage>
        <taxon>Eukaryota</taxon>
        <taxon>Metazoa</taxon>
        <taxon>Ecdysozoa</taxon>
        <taxon>Nematoda</taxon>
        <taxon>Chromadorea</taxon>
        <taxon>Rhabditida</taxon>
        <taxon>Tylenchina</taxon>
        <taxon>Panagrolaimomorpha</taxon>
        <taxon>Panagrolaimoidea</taxon>
        <taxon>Panagrolaimidae</taxon>
        <taxon>Panagrolaimus</taxon>
    </lineage>
</organism>
<accession>A0AC34QPI4</accession>
<evidence type="ECO:0000313" key="1">
    <source>
        <dbReference type="Proteomes" id="UP000887576"/>
    </source>
</evidence>
<sequence>MPQGQYMQHQPPQQMEGYQPYPPQASNSTNDRVNQLRMYRNSLTERQQQLYREGLLPPQHTSHFGGQQMMHQNYAGYALPNQQDIMDIDYAQNGGLGMQHSNLDPAFVQDLNPADLNPQEFEKYLVIDRKAQATARYM</sequence>
<name>A0AC34QPI4_9BILA</name>
<dbReference type="Proteomes" id="UP000887576">
    <property type="component" value="Unplaced"/>
</dbReference>
<proteinExistence type="predicted"/>
<evidence type="ECO:0000313" key="2">
    <source>
        <dbReference type="WBParaSite" id="JU765_v2.g18182.t1"/>
    </source>
</evidence>
<dbReference type="WBParaSite" id="JU765_v2.g18182.t1">
    <property type="protein sequence ID" value="JU765_v2.g18182.t1"/>
    <property type="gene ID" value="JU765_v2.g18182"/>
</dbReference>
<protein>
    <submittedName>
        <fullName evidence="2">Uncharacterized protein</fullName>
    </submittedName>
</protein>
<reference evidence="2" key="1">
    <citation type="submission" date="2022-11" db="UniProtKB">
        <authorList>
            <consortium name="WormBaseParasite"/>
        </authorList>
    </citation>
    <scope>IDENTIFICATION</scope>
</reference>